<sequence>MNIKDVKDIVKFIKSNKIGEFYYKKGDEEIKIKLDEDFDFKDYKNIKNNMRQEKNHDKFADEQISEAEAAALSNISNQASHTQEIDTIVGIKEDISKFKEIVSPFVGAFYRSSAPDKPSFVEVNSIVEKNSAVCIIEAMKLMNEIEVDIKCRIVSILAENGQVVEYGQPLFIVEPV</sequence>
<dbReference type="Pfam" id="PF00364">
    <property type="entry name" value="Biotin_lipoyl"/>
    <property type="match status" value="1"/>
</dbReference>
<dbReference type="InterPro" id="IPR001249">
    <property type="entry name" value="AcCoA_biotinCC"/>
</dbReference>
<dbReference type="InterPro" id="IPR000089">
    <property type="entry name" value="Biotin_lipoyl"/>
</dbReference>
<dbReference type="GO" id="GO:0009317">
    <property type="term" value="C:acetyl-CoA carboxylase complex"/>
    <property type="evidence" value="ECO:0007669"/>
    <property type="project" value="InterPro"/>
</dbReference>
<dbReference type="PANTHER" id="PTHR45266">
    <property type="entry name" value="OXALOACETATE DECARBOXYLASE ALPHA CHAIN"/>
    <property type="match status" value="1"/>
</dbReference>
<comment type="function">
    <text evidence="3">This protein is a component of the acetyl coenzyme A carboxylase complex; first, biotin carboxylase catalyzes the carboxylation of the carrier protein and then the transcarboxylase transfers the carboxyl group to form malonyl-CoA.</text>
</comment>
<protein>
    <recommendedName>
        <fullName evidence="1 3">Biotin carboxyl carrier protein of acetyl-CoA carboxylase</fullName>
    </recommendedName>
</protein>
<dbReference type="NCBIfam" id="TIGR00531">
    <property type="entry name" value="BCCP"/>
    <property type="match status" value="1"/>
</dbReference>
<dbReference type="CDD" id="cd06850">
    <property type="entry name" value="biotinyl_domain"/>
    <property type="match status" value="1"/>
</dbReference>
<dbReference type="PROSITE" id="PS50968">
    <property type="entry name" value="BIOTINYL_LIPOYL"/>
    <property type="match status" value="1"/>
</dbReference>
<reference evidence="5 6" key="1">
    <citation type="journal article" date="2019" name="ISME J.">
        <title>Insights into ecological role of a new deltaproteobacterial order Candidatus Acidulodesulfobacterales by metagenomics and metatranscriptomics.</title>
        <authorList>
            <person name="Tan S."/>
            <person name="Liu J."/>
            <person name="Fang Y."/>
            <person name="Hedlund B.P."/>
            <person name="Lian Z.H."/>
            <person name="Huang L.Y."/>
            <person name="Li J.T."/>
            <person name="Huang L.N."/>
            <person name="Li W.J."/>
            <person name="Jiang H.C."/>
            <person name="Dong H.L."/>
            <person name="Shu W.S."/>
        </authorList>
    </citation>
    <scope>NUCLEOTIDE SEQUENCE [LARGE SCALE GENOMIC DNA]</scope>
    <source>
        <strain evidence="5">AP1</strain>
    </source>
</reference>
<organism evidence="5 6">
    <name type="scientific">Candidatus Acididesulfobacter diazotrophicus</name>
    <dbReference type="NCBI Taxonomy" id="2597226"/>
    <lineage>
        <taxon>Bacteria</taxon>
        <taxon>Deltaproteobacteria</taxon>
        <taxon>Candidatus Acidulodesulfobacterales</taxon>
        <taxon>Candidatus Acididesulfobacter</taxon>
    </lineage>
</organism>
<dbReference type="UniPathway" id="UPA00094"/>
<dbReference type="EMBL" id="SGBB01000019">
    <property type="protein sequence ID" value="RZD17886.1"/>
    <property type="molecule type" value="Genomic_DNA"/>
</dbReference>
<dbReference type="AlphaFoldDB" id="A0A519BKX4"/>
<dbReference type="GO" id="GO:0006633">
    <property type="term" value="P:fatty acid biosynthetic process"/>
    <property type="evidence" value="ECO:0007669"/>
    <property type="project" value="UniProtKB-UniPathway"/>
</dbReference>
<evidence type="ECO:0000256" key="2">
    <source>
        <dbReference type="ARBA" id="ARBA00023267"/>
    </source>
</evidence>
<dbReference type="GO" id="GO:0003989">
    <property type="term" value="F:acetyl-CoA carboxylase activity"/>
    <property type="evidence" value="ECO:0007669"/>
    <property type="project" value="InterPro"/>
</dbReference>
<dbReference type="SUPFAM" id="SSF51230">
    <property type="entry name" value="Single hybrid motif"/>
    <property type="match status" value="1"/>
</dbReference>
<comment type="caution">
    <text evidence="5">The sequence shown here is derived from an EMBL/GenBank/DDBJ whole genome shotgun (WGS) entry which is preliminary data.</text>
</comment>
<evidence type="ECO:0000256" key="3">
    <source>
        <dbReference type="RuleBase" id="RU364072"/>
    </source>
</evidence>
<evidence type="ECO:0000256" key="1">
    <source>
        <dbReference type="ARBA" id="ARBA00017562"/>
    </source>
</evidence>
<dbReference type="InterPro" id="IPR011053">
    <property type="entry name" value="Single_hybrid_motif"/>
</dbReference>
<keyword evidence="3" id="KW-0443">Lipid metabolism</keyword>
<accession>A0A519BKX4</accession>
<comment type="pathway">
    <text evidence="3">Lipid metabolism; fatty acid biosynthesis.</text>
</comment>
<keyword evidence="3" id="KW-0276">Fatty acid metabolism</keyword>
<dbReference type="InterPro" id="IPR050709">
    <property type="entry name" value="Biotin_Carboxyl_Carrier/Decarb"/>
</dbReference>
<keyword evidence="3" id="KW-0444">Lipid biosynthesis</keyword>
<gene>
    <name evidence="5" type="primary">accB</name>
    <name evidence="5" type="ORF">EVG15_08775</name>
</gene>
<evidence type="ECO:0000259" key="4">
    <source>
        <dbReference type="PROSITE" id="PS50968"/>
    </source>
</evidence>
<evidence type="ECO:0000313" key="6">
    <source>
        <dbReference type="Proteomes" id="UP000319296"/>
    </source>
</evidence>
<dbReference type="Gene3D" id="2.40.50.100">
    <property type="match status" value="1"/>
</dbReference>
<keyword evidence="2 3" id="KW-0092">Biotin</keyword>
<proteinExistence type="predicted"/>
<keyword evidence="3" id="KW-0275">Fatty acid biosynthesis</keyword>
<dbReference type="PRINTS" id="PR01071">
    <property type="entry name" value="ACOABIOTINCC"/>
</dbReference>
<dbReference type="PANTHER" id="PTHR45266:SF3">
    <property type="entry name" value="OXALOACETATE DECARBOXYLASE ALPHA CHAIN"/>
    <property type="match status" value="1"/>
</dbReference>
<evidence type="ECO:0000313" key="5">
    <source>
        <dbReference type="EMBL" id="RZD17886.1"/>
    </source>
</evidence>
<dbReference type="Proteomes" id="UP000319296">
    <property type="component" value="Unassembled WGS sequence"/>
</dbReference>
<feature type="domain" description="Lipoyl-binding" evidence="4">
    <location>
        <begin position="98"/>
        <end position="174"/>
    </location>
</feature>
<name>A0A519BKX4_9DELT</name>